<reference evidence="4 5" key="1">
    <citation type="submission" date="2019-08" db="EMBL/GenBank/DDBJ databases">
        <title>Subclass B2 metallo-beta lactamase from Pseudomonas synxantha.</title>
        <authorList>
            <person name="Poirel L."/>
            <person name="Palmieri M."/>
            <person name="Masseron A."/>
            <person name="Perreten V."/>
            <person name="Nordman P."/>
        </authorList>
    </citation>
    <scope>NUCLEOTIDE SEQUENCE [LARGE SCALE GENOMIC DNA]</scope>
    <source>
        <strain evidence="4 5">MCP106</strain>
    </source>
</reference>
<comment type="caution">
    <text evidence="4">The sequence shown here is derived from an EMBL/GenBank/DDBJ whole genome shotgun (WGS) entry which is preliminary data.</text>
</comment>
<proteinExistence type="predicted"/>
<dbReference type="GO" id="GO:0006313">
    <property type="term" value="P:DNA transposition"/>
    <property type="evidence" value="ECO:0007669"/>
    <property type="project" value="InterPro"/>
</dbReference>
<organism evidence="4 5">
    <name type="scientific">Pseudomonas synxantha</name>
    <dbReference type="NCBI Taxonomy" id="47883"/>
    <lineage>
        <taxon>Bacteria</taxon>
        <taxon>Pseudomonadati</taxon>
        <taxon>Pseudomonadota</taxon>
        <taxon>Gammaproteobacteria</taxon>
        <taxon>Pseudomonadales</taxon>
        <taxon>Pseudomonadaceae</taxon>
        <taxon>Pseudomonas</taxon>
    </lineage>
</organism>
<dbReference type="RefSeq" id="WP_148852587.1">
    <property type="nucleotide sequence ID" value="NZ_VSRO01000002.1"/>
</dbReference>
<dbReference type="InterPro" id="IPR002525">
    <property type="entry name" value="Transp_IS110-like_N"/>
</dbReference>
<dbReference type="Pfam" id="PF02371">
    <property type="entry name" value="Transposase_20"/>
    <property type="match status" value="1"/>
</dbReference>
<dbReference type="Proteomes" id="UP000324029">
    <property type="component" value="Unassembled WGS sequence"/>
</dbReference>
<reference evidence="4 5" key="2">
    <citation type="submission" date="2019-08" db="EMBL/GenBank/DDBJ databases">
        <authorList>
            <person name="Brilhante M."/>
            <person name="Perreten V."/>
        </authorList>
    </citation>
    <scope>NUCLEOTIDE SEQUENCE [LARGE SCALE GENOMIC DNA]</scope>
    <source>
        <strain evidence="4 5">MCP106</strain>
    </source>
</reference>
<dbReference type="AlphaFoldDB" id="A0A5D3GF07"/>
<dbReference type="PANTHER" id="PTHR33055">
    <property type="entry name" value="TRANSPOSASE FOR INSERTION SEQUENCE ELEMENT IS1111A"/>
    <property type="match status" value="1"/>
</dbReference>
<dbReference type="NCBIfam" id="NF033542">
    <property type="entry name" value="transpos_IS110"/>
    <property type="match status" value="1"/>
</dbReference>
<dbReference type="EMBL" id="VSRO01000008">
    <property type="protein sequence ID" value="TYK56819.1"/>
    <property type="molecule type" value="Genomic_DNA"/>
</dbReference>
<evidence type="ECO:0000313" key="5">
    <source>
        <dbReference type="Proteomes" id="UP000324029"/>
    </source>
</evidence>
<dbReference type="InterPro" id="IPR047650">
    <property type="entry name" value="Transpos_IS110"/>
</dbReference>
<feature type="domain" description="Transposase IS110-like N-terminal" evidence="1">
    <location>
        <begin position="15"/>
        <end position="168"/>
    </location>
</feature>
<dbReference type="EMBL" id="VSRO01000002">
    <property type="protein sequence ID" value="TYK59023.1"/>
    <property type="molecule type" value="Genomic_DNA"/>
</dbReference>
<evidence type="ECO:0000259" key="1">
    <source>
        <dbReference type="Pfam" id="PF01548"/>
    </source>
</evidence>
<accession>A0A5D3GF07</accession>
<name>A0A5D3GF07_9PSED</name>
<protein>
    <submittedName>
        <fullName evidence="4">IS110 family transposase</fullName>
    </submittedName>
</protein>
<evidence type="ECO:0000313" key="4">
    <source>
        <dbReference type="EMBL" id="TYK59023.1"/>
    </source>
</evidence>
<evidence type="ECO:0000313" key="3">
    <source>
        <dbReference type="EMBL" id="TYK56819.1"/>
    </source>
</evidence>
<dbReference type="GO" id="GO:0004803">
    <property type="term" value="F:transposase activity"/>
    <property type="evidence" value="ECO:0007669"/>
    <property type="project" value="InterPro"/>
</dbReference>
<feature type="domain" description="Transposase IS116/IS110/IS902 C-terminal" evidence="2">
    <location>
        <begin position="278"/>
        <end position="361"/>
    </location>
</feature>
<dbReference type="GO" id="GO:0003677">
    <property type="term" value="F:DNA binding"/>
    <property type="evidence" value="ECO:0007669"/>
    <property type="project" value="InterPro"/>
</dbReference>
<evidence type="ECO:0000259" key="2">
    <source>
        <dbReference type="Pfam" id="PF02371"/>
    </source>
</evidence>
<dbReference type="Pfam" id="PF01548">
    <property type="entry name" value="DEDD_Tnp_IS110"/>
    <property type="match status" value="1"/>
</dbReference>
<gene>
    <name evidence="4" type="ORF">FXO26_05225</name>
    <name evidence="3" type="ORF">FXO26_17470</name>
</gene>
<dbReference type="PANTHER" id="PTHR33055:SF3">
    <property type="entry name" value="PUTATIVE TRANSPOSASE FOR IS117-RELATED"/>
    <property type="match status" value="1"/>
</dbReference>
<sequence length="422" mass="48426">MKTLLHEKFSAYISMDWADSKHDVRLQAADGGQCELSVIDHTPQAIERWALDLHKRFPGLIAVAVELSKGPLIAALLKYDFVRIFPINPATVAQYRKTFVRSGAKDDPTDARWILELLLKHPEKFPQLEQQSPAMRSLASLTEHRRTLVQERVKISNRLVSTLKEYYPLALELFHDHGTAVFCDFLIRWPTFEKIKRVQPERLQRFLNEHNVRRSRCNQARMDQIAKAMPLTEDRGIIEPMSLYTVVLAEQLKAMVNAIKRFDTQIESVAAALADYPIFQSLPGAGPQLAPRLMTALGEQRNRFENASAVQKYVGVAPVMERSGKTKIVRWRYQCSTFIRQTFVEWAAQSINKSAWARAYYDKQRAKGCSYQAALRALAFKWIRIVYRCWKTSTPYDEAAHIQNLKRRGSSLAEAFDEAKAV</sequence>
<dbReference type="InterPro" id="IPR003346">
    <property type="entry name" value="Transposase_20"/>
</dbReference>